<dbReference type="SUPFAM" id="SSF56784">
    <property type="entry name" value="HAD-like"/>
    <property type="match status" value="1"/>
</dbReference>
<dbReference type="AlphaFoldDB" id="D1CFS5"/>
<dbReference type="GO" id="GO:0006564">
    <property type="term" value="P:L-serine biosynthetic process"/>
    <property type="evidence" value="ECO:0007669"/>
    <property type="project" value="TreeGrafter"/>
</dbReference>
<dbReference type="OrthoDB" id="9804940at2"/>
<dbReference type="Proteomes" id="UP000000323">
    <property type="component" value="Chromosome 1"/>
</dbReference>
<gene>
    <name evidence="2" type="ordered locus">Tter_0864</name>
</gene>
<dbReference type="GO" id="GO:0005737">
    <property type="term" value="C:cytoplasm"/>
    <property type="evidence" value="ECO:0007669"/>
    <property type="project" value="TreeGrafter"/>
</dbReference>
<dbReference type="GO" id="GO:0036424">
    <property type="term" value="F:L-phosphoserine phosphatase activity"/>
    <property type="evidence" value="ECO:0007669"/>
    <property type="project" value="TreeGrafter"/>
</dbReference>
<dbReference type="eggNOG" id="COG4359">
    <property type="taxonomic scope" value="Bacteria"/>
</dbReference>
<dbReference type="RefSeq" id="WP_012874816.1">
    <property type="nucleotide sequence ID" value="NC_013525.1"/>
</dbReference>
<dbReference type="NCBIfam" id="TIGR01488">
    <property type="entry name" value="HAD-SF-IB"/>
    <property type="match status" value="1"/>
</dbReference>
<dbReference type="HOGENOM" id="CLU_058495_2_1_0"/>
<reference evidence="3" key="1">
    <citation type="journal article" date="2010" name="Stand. Genomic Sci.">
        <title>Complete genome sequence of 'Thermobaculum terrenum' type strain (YNP1).</title>
        <authorList>
            <person name="Kiss H."/>
            <person name="Cleland D."/>
            <person name="Lapidus A."/>
            <person name="Lucas S."/>
            <person name="Glavina Del Rio T."/>
            <person name="Nolan M."/>
            <person name="Tice H."/>
            <person name="Han C."/>
            <person name="Goodwin L."/>
            <person name="Pitluck S."/>
            <person name="Liolios K."/>
            <person name="Ivanova N."/>
            <person name="Mavromatis K."/>
            <person name="Ovchinnikova G."/>
            <person name="Pati A."/>
            <person name="Chen A."/>
            <person name="Palaniappan K."/>
            <person name="Land M."/>
            <person name="Hauser L."/>
            <person name="Chang Y."/>
            <person name="Jeffries C."/>
            <person name="Lu M."/>
            <person name="Brettin T."/>
            <person name="Detter J."/>
            <person name="Goker M."/>
            <person name="Tindall B."/>
            <person name="Beck B."/>
            <person name="McDermott T."/>
            <person name="Woyke T."/>
            <person name="Bristow J."/>
            <person name="Eisen J."/>
            <person name="Markowitz V."/>
            <person name="Hugenholtz P."/>
            <person name="Kyrpides N."/>
            <person name="Klenk H."/>
            <person name="Cheng J."/>
        </authorList>
    </citation>
    <scope>NUCLEOTIDE SEQUENCE [LARGE SCALE GENOMIC DNA]</scope>
    <source>
        <strain evidence="3">ATCC BAA-798 / YNP1</strain>
    </source>
</reference>
<dbReference type="InterPro" id="IPR050582">
    <property type="entry name" value="HAD-like_SerB"/>
</dbReference>
<protein>
    <submittedName>
        <fullName evidence="2">HAD-superfamily hydrolase, subfamily IB (PSPase-like)</fullName>
    </submittedName>
</protein>
<evidence type="ECO:0000313" key="3">
    <source>
        <dbReference type="Proteomes" id="UP000000323"/>
    </source>
</evidence>
<dbReference type="InterPro" id="IPR036412">
    <property type="entry name" value="HAD-like_sf"/>
</dbReference>
<dbReference type="EMBL" id="CP001825">
    <property type="protein sequence ID" value="ACZ41781.1"/>
    <property type="molecule type" value="Genomic_DNA"/>
</dbReference>
<dbReference type="Gene3D" id="3.90.1470.20">
    <property type="match status" value="1"/>
</dbReference>
<dbReference type="PANTHER" id="PTHR43344">
    <property type="entry name" value="PHOSPHOSERINE PHOSPHATASE"/>
    <property type="match status" value="1"/>
</dbReference>
<dbReference type="STRING" id="525904.Tter_0864"/>
<keyword evidence="2" id="KW-0378">Hydrolase</keyword>
<evidence type="ECO:0000256" key="1">
    <source>
        <dbReference type="ARBA" id="ARBA00009184"/>
    </source>
</evidence>
<dbReference type="PANTHER" id="PTHR43344:SF21">
    <property type="entry name" value="POLYOL PHOSPHATE PHOSPHATASE PYP1"/>
    <property type="match status" value="1"/>
</dbReference>
<proteinExistence type="inferred from homology"/>
<accession>D1CFS5</accession>
<organism evidence="2 3">
    <name type="scientific">Thermobaculum terrenum (strain ATCC BAA-798 / CCMEE 7001 / YNP1)</name>
    <dbReference type="NCBI Taxonomy" id="525904"/>
    <lineage>
        <taxon>Bacteria</taxon>
        <taxon>Bacillati</taxon>
        <taxon>Chloroflexota</taxon>
        <taxon>Chloroflexia</taxon>
        <taxon>Candidatus Thermobaculales</taxon>
        <taxon>Candidatus Thermobaculaceae</taxon>
        <taxon>Thermobaculum</taxon>
    </lineage>
</organism>
<dbReference type="Pfam" id="PF12710">
    <property type="entry name" value="HAD"/>
    <property type="match status" value="1"/>
</dbReference>
<dbReference type="GO" id="GO:0000287">
    <property type="term" value="F:magnesium ion binding"/>
    <property type="evidence" value="ECO:0007669"/>
    <property type="project" value="TreeGrafter"/>
</dbReference>
<dbReference type="KEGG" id="ttr:Tter_0864"/>
<dbReference type="Gene3D" id="3.40.50.1000">
    <property type="entry name" value="HAD superfamily/HAD-like"/>
    <property type="match status" value="1"/>
</dbReference>
<name>D1CFS5_THET1</name>
<comment type="similarity">
    <text evidence="1">Belongs to the HAD-like hydrolase superfamily. SerB family.</text>
</comment>
<dbReference type="InterPro" id="IPR023214">
    <property type="entry name" value="HAD_sf"/>
</dbReference>
<sequence length="225" mass="25851">MKIAVLCDFDGTITLQDMGIEILKEFSTADWERIEEKFDQGKVSILENMSEQFSHVPNPPHEVNEFVKRNAKIRPGWEEFIECCRGYNLHLAIVSGGLRSYIYSVLGKNLNIPVYSLVDDYVDGQWLLSLPSPFDRDGDVEFKEAVINYHRKQYDEIWFIGNGTSDRRAAEVADRVWALEPLLSYALSKGLKVHSFESFYDICTDFQKILGGQILKEDEIDKVSL</sequence>
<evidence type="ECO:0000313" key="2">
    <source>
        <dbReference type="EMBL" id="ACZ41781.1"/>
    </source>
</evidence>
<keyword evidence="3" id="KW-1185">Reference proteome</keyword>